<feature type="non-terminal residue" evidence="13">
    <location>
        <position position="1"/>
    </location>
</feature>
<comment type="subcellular location">
    <subcellularLocation>
        <location evidence="1">Endoplasmic reticulum membrane</location>
        <topology evidence="1">Peripheral membrane protein</topology>
    </subcellularLocation>
    <subcellularLocation>
        <location evidence="2">Preautophagosomal structure membrane</location>
        <topology evidence="2">Peripheral membrane protein</topology>
    </subcellularLocation>
</comment>
<keyword evidence="9" id="KW-0472">Membrane</keyword>
<organism evidence="13 14">
    <name type="scientific">Bifiguratus adelaidae</name>
    <dbReference type="NCBI Taxonomy" id="1938954"/>
    <lineage>
        <taxon>Eukaryota</taxon>
        <taxon>Fungi</taxon>
        <taxon>Fungi incertae sedis</taxon>
        <taxon>Mucoromycota</taxon>
        <taxon>Mucoromycotina</taxon>
        <taxon>Endogonomycetes</taxon>
        <taxon>Endogonales</taxon>
        <taxon>Endogonales incertae sedis</taxon>
        <taxon>Bifiguratus</taxon>
    </lineage>
</organism>
<comment type="catalytic activity">
    <reaction evidence="11">
        <text>a 1,2-diacyl-sn-glycero-3-phosphoethanolamine(in) = a 1,2-diacyl-sn-glycero-3-phosphoethanolamine(out)</text>
        <dbReference type="Rhea" id="RHEA:38895"/>
        <dbReference type="ChEBI" id="CHEBI:64612"/>
    </reaction>
</comment>
<evidence type="ECO:0000256" key="2">
    <source>
        <dbReference type="ARBA" id="ARBA00004623"/>
    </source>
</evidence>
<dbReference type="Pfam" id="PF13329">
    <property type="entry name" value="ATG2_CAD"/>
    <property type="match status" value="1"/>
</dbReference>
<keyword evidence="5" id="KW-0813">Transport</keyword>
<dbReference type="OrthoDB" id="18982at2759"/>
<feature type="compositionally biased region" description="Basic and acidic residues" evidence="12">
    <location>
        <begin position="1147"/>
        <end position="1156"/>
    </location>
</feature>
<dbReference type="GO" id="GO:0032266">
    <property type="term" value="F:phosphatidylinositol-3-phosphate binding"/>
    <property type="evidence" value="ECO:0007669"/>
    <property type="project" value="TreeGrafter"/>
</dbReference>
<dbReference type="Gene3D" id="3.20.70.20">
    <property type="match status" value="1"/>
</dbReference>
<dbReference type="GO" id="GO:0006869">
    <property type="term" value="P:lipid transport"/>
    <property type="evidence" value="ECO:0007669"/>
    <property type="project" value="UniProtKB-KW"/>
</dbReference>
<evidence type="ECO:0000313" key="14">
    <source>
        <dbReference type="Proteomes" id="UP000242875"/>
    </source>
</evidence>
<protein>
    <recommendedName>
        <fullName evidence="4">Autophagy-related protein 2</fullName>
    </recommendedName>
</protein>
<feature type="region of interest" description="Disordered" evidence="12">
    <location>
        <begin position="1134"/>
        <end position="1183"/>
    </location>
</feature>
<evidence type="ECO:0000256" key="10">
    <source>
        <dbReference type="ARBA" id="ARBA00024479"/>
    </source>
</evidence>
<dbReference type="SUPFAM" id="SSF51998">
    <property type="entry name" value="PFL-like glycyl radical enzymes"/>
    <property type="match status" value="1"/>
</dbReference>
<dbReference type="GO" id="GO:0005789">
    <property type="term" value="C:endoplasmic reticulum membrane"/>
    <property type="evidence" value="ECO:0007669"/>
    <property type="project" value="UniProtKB-SubCell"/>
</dbReference>
<dbReference type="GO" id="GO:0000422">
    <property type="term" value="P:autophagy of mitochondrion"/>
    <property type="evidence" value="ECO:0007669"/>
    <property type="project" value="TreeGrafter"/>
</dbReference>
<evidence type="ECO:0000256" key="11">
    <source>
        <dbReference type="ARBA" id="ARBA00024615"/>
    </source>
</evidence>
<dbReference type="PANTHER" id="PTHR13190">
    <property type="entry name" value="AUTOPHAGY-RELATED 2, ISOFORM A"/>
    <property type="match status" value="1"/>
</dbReference>
<dbReference type="GO" id="GO:0061709">
    <property type="term" value="P:reticulophagy"/>
    <property type="evidence" value="ECO:0007669"/>
    <property type="project" value="TreeGrafter"/>
</dbReference>
<feature type="region of interest" description="Disordered" evidence="12">
    <location>
        <begin position="1"/>
        <end position="51"/>
    </location>
</feature>
<evidence type="ECO:0000256" key="4">
    <source>
        <dbReference type="ARBA" id="ARBA00018070"/>
    </source>
</evidence>
<feature type="compositionally biased region" description="Low complexity" evidence="12">
    <location>
        <begin position="1106"/>
        <end position="1121"/>
    </location>
</feature>
<keyword evidence="8" id="KW-0445">Lipid transport</keyword>
<evidence type="ECO:0000256" key="1">
    <source>
        <dbReference type="ARBA" id="ARBA00004406"/>
    </source>
</evidence>
<dbReference type="PANTHER" id="PTHR13190:SF1">
    <property type="entry name" value="AUTOPHAGY-RELATED 2, ISOFORM A"/>
    <property type="match status" value="1"/>
</dbReference>
<keyword evidence="7" id="KW-0072">Autophagy</keyword>
<feature type="compositionally biased region" description="Basic and acidic residues" evidence="12">
    <location>
        <begin position="38"/>
        <end position="51"/>
    </location>
</feature>
<dbReference type="Proteomes" id="UP000242875">
    <property type="component" value="Unassembled WGS sequence"/>
</dbReference>
<evidence type="ECO:0000313" key="13">
    <source>
        <dbReference type="EMBL" id="OZJ05664.1"/>
    </source>
</evidence>
<dbReference type="InterPro" id="IPR026849">
    <property type="entry name" value="ATG2"/>
</dbReference>
<dbReference type="GO" id="GO:0034045">
    <property type="term" value="C:phagophore assembly site membrane"/>
    <property type="evidence" value="ECO:0007669"/>
    <property type="project" value="UniProtKB-SubCell"/>
</dbReference>
<evidence type="ECO:0000256" key="6">
    <source>
        <dbReference type="ARBA" id="ARBA00022824"/>
    </source>
</evidence>
<accession>A0A261Y5C1</accession>
<keyword evidence="6" id="KW-0256">Endoplasmic reticulum</keyword>
<dbReference type="EMBL" id="MVBO01000011">
    <property type="protein sequence ID" value="OZJ05664.1"/>
    <property type="molecule type" value="Genomic_DNA"/>
</dbReference>
<dbReference type="GO" id="GO:0043495">
    <property type="term" value="F:protein-membrane adaptor activity"/>
    <property type="evidence" value="ECO:0007669"/>
    <property type="project" value="TreeGrafter"/>
</dbReference>
<proteinExistence type="inferred from homology"/>
<comment type="similarity">
    <text evidence="3">Belongs to the ATG2 family.</text>
</comment>
<feature type="region of interest" description="Disordered" evidence="12">
    <location>
        <begin position="1097"/>
        <end position="1122"/>
    </location>
</feature>
<evidence type="ECO:0000256" key="5">
    <source>
        <dbReference type="ARBA" id="ARBA00022448"/>
    </source>
</evidence>
<comment type="caution">
    <text evidence="13">The sequence shown here is derived from an EMBL/GenBank/DDBJ whole genome shotgun (WGS) entry which is preliminary data.</text>
</comment>
<sequence>QTEKISKFDQQQDDSSEPTTKALLSHLDHASEISRPAELGRKDTSNSLLHEDDYPTMSAAARSIHSTYVLSDASRAPIPRLKFKFICDKIDLYFLLSTPQVVPNQSTFDHPSKSLLGMGHLKLSLVKLLCRFKECSREDRSEISRVTIDVQLNNLYFGEHLSFHPQTPRPSAPTSLTYLPIIEFDHSLPDCYDQGSGATKTDFPSFLVIPRGGKHAIDDSFAVPGGRESRHYAFRLSVKTKASYDMRETETKCDLAPVQVYVDVRLVDRLEEYLRKLSTVFQEAVVRTADVEPTSSMSSGGQLVYEDLENRDIQVRRDARGSHQWRLRCEFLRVYFIAPDMSACNLRDENTNSSHRDILIADLLGVNVKNAIQDSDNDFTNEQVDDAADDGRGHYTSKIPKVKLECATVNVFMKFDEDHTAFCWFTGKAYDLSTHHESGAKSESKLMVPTIEITFRSEDSAQEFLKSQGEEDQFFTRRFSTYTQDQGVRFSDEREDLYTFKQNTVNTSLFVLSCHFPYSKLYLTKRNWDIVQTIQQDLIVWQPRFLQPSHDDLGAGWTGSEGNAKSSLTESIIRTYAGSEFRTNKDRNEKLESSVMSESVEKLGQRQEQPKATLLTIKANLDIADFTFDIVPPAQGAAASQGVASSFIYNLRMRELDWFSVAKHQGKSQSIVCLEMGDILLFDITEKTSRRLLRRTVPVSASNLYRQPALSVLSHLSVDSEVNIQEKNSYIVVDGMTWDCDLDIGFIEHFVFFQSPPADLNILDMPLQITKVFATVNDSSIEYNPSTIPAHAALLFDDLKVVSCAFLKPQGATIAAAYTKALLIDDTALLLSDEATLSRMSSHKTPYSLAFWKTKGMAEVLFVEYLDLTFRIGNGAILPKFELELANENFTIEGCADSFQGMLKIIAHAANHGDQSSTATTAASAKGTGRKPPSLDFSTDMLASVEEHAFQRRGSADGNAAEDDELTFVDEYYTLGEQSLEQPMYYTGKDLDASMTASTRLSQSMAPRKPRRGVVLSSYDDTIRLLDNDLEQLEFEPNHFAPPDPEEEADDEKLNPTSVWRIKIKDANITWRMLDGLDWVKSQEALEKKVARLRRSLRRRSDNSDTSRSSEASPSSPMEPSLLDRFSLAPYLAQDANEPGSPSSRSIRSEGREDGSSPRPSSVRSSEDVRERSSKHPYSRTAADNMELRLKHVSANYNVFPDSEQTASKLQVFILDVEVTDNVRASSWHKFLSYMRPDSSTRPRESKSNMLRFELCGVRPFNDEVQEYRLKIKLLPIRLYVDQNALNFLIRFLAFEEPTDSPAMSSASRSEEQMYFQHVEVQALTLKVDYKPRALDYGNLMEGRLVELVNLFHLDGAQVDLNTLKLTGIHGWGRLIEAMAKEWLPHIKSTQIPNVVSGVSPIRSLVNLGNGVADLILLPVEQYKKDGRILRGVQKGTRSFAKATTMEAIKIGSRLAAGTQVILENADQMFGRGQGSQGEIIAQGETTMYSKFADQPSDIGEGLEYAYKSLRSNLGTAAETIYAVPMEVYEQESVGGTAKAVVRAVPVTVIKPMIGVTEALSNVLIGIRNSIDPVMKLQNEDTWINDMVYIDKVCESVGIHFMSIGPVDGELLLAVPEFVKRTKYMNVSGAIELLESGNIDMECAQVIARQVLAVSRLDDTGGSNFRFCAIANLKPGCPFFPSGYAASPIEGKKGTSFAVGLECSDLVGEAFRSARETWERQGGRLLDLAKQSLQEKFEGETSRLERLLLEYAASTHQEYTGIDVSIAPSCGPDNLDTSLATAYEQLPLHKPEKAGPESRPYRFGDPGTMTISALITSVLKRFQEMIKTTGYCGLMMPVMEDVGIAQAWPNLRWEQLLAWSAVCGCGLDCVPVAGNTDPTRLGNVLADMATMAYRLNKPLSARLFPIPNSSDTTHFNDPLLVNTSVALL</sequence>
<dbReference type="GO" id="GO:0061723">
    <property type="term" value="P:glycophagy"/>
    <property type="evidence" value="ECO:0007669"/>
    <property type="project" value="TreeGrafter"/>
</dbReference>
<comment type="catalytic activity">
    <reaction evidence="10">
        <text>a 1,2-diacyl-sn-glycero-3-phospho-L-serine(in) = a 1,2-diacyl-sn-glycero-3-phospho-L-serine(out)</text>
        <dbReference type="Rhea" id="RHEA:38663"/>
        <dbReference type="ChEBI" id="CHEBI:57262"/>
    </reaction>
</comment>
<dbReference type="GO" id="GO:0061908">
    <property type="term" value="C:phagophore"/>
    <property type="evidence" value="ECO:0007669"/>
    <property type="project" value="TreeGrafter"/>
</dbReference>
<evidence type="ECO:0000256" key="8">
    <source>
        <dbReference type="ARBA" id="ARBA00023055"/>
    </source>
</evidence>
<gene>
    <name evidence="13" type="ORF">BZG36_01405</name>
</gene>
<keyword evidence="14" id="KW-1185">Reference proteome</keyword>
<reference evidence="13 14" key="1">
    <citation type="journal article" date="2017" name="Mycologia">
        <title>Bifiguratus adelaidae, gen. et sp. nov., a new member of Mucoromycotina in endophytic and soil-dwelling habitats.</title>
        <authorList>
            <person name="Torres-Cruz T.J."/>
            <person name="Billingsley Tobias T.L."/>
            <person name="Almatruk M."/>
            <person name="Hesse C."/>
            <person name="Kuske C.R."/>
            <person name="Desiro A."/>
            <person name="Benucci G.M."/>
            <person name="Bonito G."/>
            <person name="Stajich J.E."/>
            <person name="Dunlap C."/>
            <person name="Arnold A.E."/>
            <person name="Porras-Alfaro A."/>
        </authorList>
    </citation>
    <scope>NUCLEOTIDE SEQUENCE [LARGE SCALE GENOMIC DNA]</scope>
    <source>
        <strain evidence="13 14">AZ0501</strain>
    </source>
</reference>
<dbReference type="GO" id="GO:0000045">
    <property type="term" value="P:autophagosome assembly"/>
    <property type="evidence" value="ECO:0007669"/>
    <property type="project" value="TreeGrafter"/>
</dbReference>
<feature type="compositionally biased region" description="Basic and acidic residues" evidence="12">
    <location>
        <begin position="1165"/>
        <end position="1174"/>
    </location>
</feature>
<evidence type="ECO:0000256" key="12">
    <source>
        <dbReference type="SAM" id="MobiDB-lite"/>
    </source>
</evidence>
<dbReference type="GO" id="GO:0034727">
    <property type="term" value="P:piecemeal microautophagy of the nucleus"/>
    <property type="evidence" value="ECO:0007669"/>
    <property type="project" value="TreeGrafter"/>
</dbReference>
<name>A0A261Y5C1_9FUNG</name>
<evidence type="ECO:0000256" key="7">
    <source>
        <dbReference type="ARBA" id="ARBA00023006"/>
    </source>
</evidence>
<evidence type="ECO:0000256" key="3">
    <source>
        <dbReference type="ARBA" id="ARBA00009714"/>
    </source>
</evidence>
<evidence type="ECO:0000256" key="9">
    <source>
        <dbReference type="ARBA" id="ARBA00023136"/>
    </source>
</evidence>